<reference evidence="2" key="1">
    <citation type="journal article" date="2023" name="Mol. Phylogenet. Evol.">
        <title>Genome-scale phylogeny and comparative genomics of the fungal order Sordariales.</title>
        <authorList>
            <person name="Hensen N."/>
            <person name="Bonometti L."/>
            <person name="Westerberg I."/>
            <person name="Brannstrom I.O."/>
            <person name="Guillou S."/>
            <person name="Cros-Aarteil S."/>
            <person name="Calhoun S."/>
            <person name="Haridas S."/>
            <person name="Kuo A."/>
            <person name="Mondo S."/>
            <person name="Pangilinan J."/>
            <person name="Riley R."/>
            <person name="LaButti K."/>
            <person name="Andreopoulos B."/>
            <person name="Lipzen A."/>
            <person name="Chen C."/>
            <person name="Yan M."/>
            <person name="Daum C."/>
            <person name="Ng V."/>
            <person name="Clum A."/>
            <person name="Steindorff A."/>
            <person name="Ohm R.A."/>
            <person name="Martin F."/>
            <person name="Silar P."/>
            <person name="Natvig D.O."/>
            <person name="Lalanne C."/>
            <person name="Gautier V."/>
            <person name="Ament-Velasquez S.L."/>
            <person name="Kruys A."/>
            <person name="Hutchinson M.I."/>
            <person name="Powell A.J."/>
            <person name="Barry K."/>
            <person name="Miller A.N."/>
            <person name="Grigoriev I.V."/>
            <person name="Debuchy R."/>
            <person name="Gladieux P."/>
            <person name="Hiltunen Thoren M."/>
            <person name="Johannesson H."/>
        </authorList>
    </citation>
    <scope>NUCLEOTIDE SEQUENCE</scope>
    <source>
        <strain evidence="2">CBS 958.72</strain>
    </source>
</reference>
<feature type="domain" description="2EXR" evidence="1">
    <location>
        <begin position="5"/>
        <end position="107"/>
    </location>
</feature>
<dbReference type="InterPro" id="IPR045518">
    <property type="entry name" value="2EXR"/>
</dbReference>
<dbReference type="EMBL" id="JAULSN010000002">
    <property type="protein sequence ID" value="KAK3380000.1"/>
    <property type="molecule type" value="Genomic_DNA"/>
</dbReference>
<evidence type="ECO:0000259" key="1">
    <source>
        <dbReference type="Pfam" id="PF20150"/>
    </source>
</evidence>
<evidence type="ECO:0000313" key="3">
    <source>
        <dbReference type="Proteomes" id="UP001287356"/>
    </source>
</evidence>
<gene>
    <name evidence="2" type="ORF">B0T24DRAFT_523231</name>
</gene>
<organism evidence="2 3">
    <name type="scientific">Lasiosphaeria ovina</name>
    <dbReference type="NCBI Taxonomy" id="92902"/>
    <lineage>
        <taxon>Eukaryota</taxon>
        <taxon>Fungi</taxon>
        <taxon>Dikarya</taxon>
        <taxon>Ascomycota</taxon>
        <taxon>Pezizomycotina</taxon>
        <taxon>Sordariomycetes</taxon>
        <taxon>Sordariomycetidae</taxon>
        <taxon>Sordariales</taxon>
        <taxon>Lasiosphaeriaceae</taxon>
        <taxon>Lasiosphaeria</taxon>
    </lineage>
</organism>
<comment type="caution">
    <text evidence="2">The sequence shown here is derived from an EMBL/GenBank/DDBJ whole genome shotgun (WGS) entry which is preliminary data.</text>
</comment>
<evidence type="ECO:0000313" key="2">
    <source>
        <dbReference type="EMBL" id="KAK3380000.1"/>
    </source>
</evidence>
<dbReference type="Proteomes" id="UP001287356">
    <property type="component" value="Unassembled WGS sequence"/>
</dbReference>
<reference evidence="2" key="2">
    <citation type="submission" date="2023-06" db="EMBL/GenBank/DDBJ databases">
        <authorList>
            <consortium name="Lawrence Berkeley National Laboratory"/>
            <person name="Haridas S."/>
            <person name="Hensen N."/>
            <person name="Bonometti L."/>
            <person name="Westerberg I."/>
            <person name="Brannstrom I.O."/>
            <person name="Guillou S."/>
            <person name="Cros-Aarteil S."/>
            <person name="Calhoun S."/>
            <person name="Kuo A."/>
            <person name="Mondo S."/>
            <person name="Pangilinan J."/>
            <person name="Riley R."/>
            <person name="Labutti K."/>
            <person name="Andreopoulos B."/>
            <person name="Lipzen A."/>
            <person name="Chen C."/>
            <person name="Yanf M."/>
            <person name="Daum C."/>
            <person name="Ng V."/>
            <person name="Clum A."/>
            <person name="Steindorff A."/>
            <person name="Ohm R."/>
            <person name="Martin F."/>
            <person name="Silar P."/>
            <person name="Natvig D."/>
            <person name="Lalanne C."/>
            <person name="Gautier V."/>
            <person name="Ament-Velasquez S.L."/>
            <person name="Kruys A."/>
            <person name="Hutchinson M.I."/>
            <person name="Powell A.J."/>
            <person name="Barry K."/>
            <person name="Miller A.N."/>
            <person name="Grigoriev I.V."/>
            <person name="Debuchy R."/>
            <person name="Gladieux P."/>
            <person name="Thoren M.H."/>
            <person name="Johannesson H."/>
        </authorList>
    </citation>
    <scope>NUCLEOTIDE SEQUENCE</scope>
    <source>
        <strain evidence="2">CBS 958.72</strain>
    </source>
</reference>
<name>A0AAE0NEG7_9PEZI</name>
<dbReference type="AlphaFoldDB" id="A0AAE0NEG7"/>
<proteinExistence type="predicted"/>
<protein>
    <recommendedName>
        <fullName evidence="1">2EXR domain-containing protein</fullName>
    </recommendedName>
</protein>
<accession>A0AAE0NEG7</accession>
<keyword evidence="3" id="KW-1185">Reference proteome</keyword>
<sequence>MAAGFHFFPLLPWELREKIWKLATRPALPGAHVFRVYNANDSEHTGPEHETSRDNYPWISKSRLAAPRCLPRGVDFDPAIQAAAPISWTLNNPLTYLIDSGLWAACKELLLAIENEFQTPVRRQKVWSLSEVENFRKKRGRFTLPETATYIASDNSRRRYLTVFPGQDLFILQPYDITALNWDLVWDNFPTYSFRTGDWR</sequence>
<dbReference type="Pfam" id="PF20150">
    <property type="entry name" value="2EXR"/>
    <property type="match status" value="1"/>
</dbReference>